<dbReference type="EMBL" id="CM000785">
    <property type="protein sequence ID" value="AQL05531.1"/>
    <property type="molecule type" value="Genomic_DNA"/>
</dbReference>
<evidence type="ECO:0000313" key="2">
    <source>
        <dbReference type="EMBL" id="AQL05531.1"/>
    </source>
</evidence>
<evidence type="ECO:0000256" key="1">
    <source>
        <dbReference type="SAM" id="MobiDB-lite"/>
    </source>
</evidence>
<dbReference type="InParanoid" id="A0A1D6P6Q0"/>
<feature type="region of interest" description="Disordered" evidence="1">
    <location>
        <begin position="1"/>
        <end position="51"/>
    </location>
</feature>
<name>A0A1D6P6Q0_MAIZE</name>
<accession>A0A1D6P6Q0</accession>
<dbReference type="AlphaFoldDB" id="A0A1D6P6Q0"/>
<reference evidence="2" key="1">
    <citation type="submission" date="2015-12" db="EMBL/GenBank/DDBJ databases">
        <title>Update maize B73 reference genome by single molecule sequencing technologies.</title>
        <authorList>
            <consortium name="Maize Genome Sequencing Project"/>
            <person name="Ware D."/>
        </authorList>
    </citation>
    <scope>NUCLEOTIDE SEQUENCE</scope>
    <source>
        <tissue evidence="2">Seedling</tissue>
    </source>
</reference>
<feature type="compositionally biased region" description="Low complexity" evidence="1">
    <location>
        <begin position="13"/>
        <end position="28"/>
    </location>
</feature>
<sequence length="153" mass="16377">MDARTHPLQGKLQPPWTHTHPAAPAQTHSSPPHAAALPSRSPDASAALPPPRALDELMHPLATDLYSQFVATMNQLGGPQEIAIIKLIGGQIPMPKLFPTVNDVNVIGSTCPMPTITLDLKKSLKILQVSYVIDPKDTSSGQESLRPLLSTSK</sequence>
<protein>
    <submittedName>
        <fullName evidence="2">Uncharacterized protein</fullName>
    </submittedName>
</protein>
<organism evidence="2">
    <name type="scientific">Zea mays</name>
    <name type="common">Maize</name>
    <dbReference type="NCBI Taxonomy" id="4577"/>
    <lineage>
        <taxon>Eukaryota</taxon>
        <taxon>Viridiplantae</taxon>
        <taxon>Streptophyta</taxon>
        <taxon>Embryophyta</taxon>
        <taxon>Tracheophyta</taxon>
        <taxon>Spermatophyta</taxon>
        <taxon>Magnoliopsida</taxon>
        <taxon>Liliopsida</taxon>
        <taxon>Poales</taxon>
        <taxon>Poaceae</taxon>
        <taxon>PACMAD clade</taxon>
        <taxon>Panicoideae</taxon>
        <taxon>Andropogonodae</taxon>
        <taxon>Andropogoneae</taxon>
        <taxon>Tripsacinae</taxon>
        <taxon>Zea</taxon>
    </lineage>
</organism>
<proteinExistence type="predicted"/>
<gene>
    <name evidence="2" type="ORF">ZEAMMB73_Zm00001d047065</name>
</gene>